<evidence type="ECO:0000259" key="1">
    <source>
        <dbReference type="Pfam" id="PF08281"/>
    </source>
</evidence>
<dbReference type="Pfam" id="PF08281">
    <property type="entry name" value="Sigma70_r4_2"/>
    <property type="match status" value="1"/>
</dbReference>
<dbReference type="Proteomes" id="UP000318521">
    <property type="component" value="Unassembled WGS sequence"/>
</dbReference>
<dbReference type="AlphaFoldDB" id="A0A554A0B8"/>
<sequence>MIMVNTWVDNIIRSCSVTKKELESYRKQLDQGDAVEKDEFDIVGGMISDLVYSMDWLSRGRRPGNRRGIERQAIYKRTALLDMNLFPSMNMEDDREKPIDDKDKRAMIDILWTLSNRERESYVLHMSYGMSYAEIAAELKVGRTTVQKYVERAKKKVLENI</sequence>
<dbReference type="NCBIfam" id="NF005385">
    <property type="entry name" value="PRK06930.1"/>
    <property type="match status" value="1"/>
</dbReference>
<dbReference type="Gene3D" id="1.10.10.10">
    <property type="entry name" value="Winged helix-like DNA-binding domain superfamily/Winged helix DNA-binding domain"/>
    <property type="match status" value="1"/>
</dbReference>
<dbReference type="EMBL" id="VLXZ01000004">
    <property type="protein sequence ID" value="TSB47139.1"/>
    <property type="molecule type" value="Genomic_DNA"/>
</dbReference>
<dbReference type="GO" id="GO:0003677">
    <property type="term" value="F:DNA binding"/>
    <property type="evidence" value="ECO:0007669"/>
    <property type="project" value="InterPro"/>
</dbReference>
<dbReference type="InterPro" id="IPR013324">
    <property type="entry name" value="RNA_pol_sigma_r3/r4-like"/>
</dbReference>
<dbReference type="GO" id="GO:0006352">
    <property type="term" value="P:DNA-templated transcription initiation"/>
    <property type="evidence" value="ECO:0007669"/>
    <property type="project" value="InterPro"/>
</dbReference>
<dbReference type="InterPro" id="IPR013249">
    <property type="entry name" value="RNA_pol_sigma70_r4_t2"/>
</dbReference>
<dbReference type="InterPro" id="IPR036388">
    <property type="entry name" value="WH-like_DNA-bd_sf"/>
</dbReference>
<protein>
    <recommendedName>
        <fullName evidence="1">RNA polymerase sigma factor 70 region 4 type 2 domain-containing protein</fullName>
    </recommendedName>
</protein>
<proteinExistence type="predicted"/>
<dbReference type="CDD" id="cd06171">
    <property type="entry name" value="Sigma70_r4"/>
    <property type="match status" value="1"/>
</dbReference>
<dbReference type="GO" id="GO:0016987">
    <property type="term" value="F:sigma factor activity"/>
    <property type="evidence" value="ECO:0007669"/>
    <property type="project" value="InterPro"/>
</dbReference>
<keyword evidence="3" id="KW-1185">Reference proteome</keyword>
<gene>
    <name evidence="2" type="ORF">FN960_09005</name>
</gene>
<dbReference type="OrthoDB" id="2083683at2"/>
<reference evidence="2 3" key="1">
    <citation type="submission" date="2019-07" db="EMBL/GenBank/DDBJ databases">
        <authorList>
            <person name="Park Y.J."/>
            <person name="Jeong S.E."/>
            <person name="Jung H.S."/>
        </authorList>
    </citation>
    <scope>NUCLEOTIDE SEQUENCE [LARGE SCALE GENOMIC DNA]</scope>
    <source>
        <strain evidence="3">P16(2019)</strain>
    </source>
</reference>
<accession>A0A554A0B8</accession>
<name>A0A554A0B8_9BACI</name>
<organism evidence="2 3">
    <name type="scientific">Alkalicoccobacillus porphyridii</name>
    <dbReference type="NCBI Taxonomy" id="2597270"/>
    <lineage>
        <taxon>Bacteria</taxon>
        <taxon>Bacillati</taxon>
        <taxon>Bacillota</taxon>
        <taxon>Bacilli</taxon>
        <taxon>Bacillales</taxon>
        <taxon>Bacillaceae</taxon>
        <taxon>Alkalicoccobacillus</taxon>
    </lineage>
</organism>
<evidence type="ECO:0000313" key="2">
    <source>
        <dbReference type="EMBL" id="TSB47139.1"/>
    </source>
</evidence>
<evidence type="ECO:0000313" key="3">
    <source>
        <dbReference type="Proteomes" id="UP000318521"/>
    </source>
</evidence>
<comment type="caution">
    <text evidence="2">The sequence shown here is derived from an EMBL/GenBank/DDBJ whole genome shotgun (WGS) entry which is preliminary data.</text>
</comment>
<feature type="domain" description="RNA polymerase sigma factor 70 region 4 type 2" evidence="1">
    <location>
        <begin position="107"/>
        <end position="156"/>
    </location>
</feature>
<dbReference type="SUPFAM" id="SSF88659">
    <property type="entry name" value="Sigma3 and sigma4 domains of RNA polymerase sigma factors"/>
    <property type="match status" value="1"/>
</dbReference>